<keyword evidence="3" id="KW-1185">Reference proteome</keyword>
<accession>A0ABW5IU24</accession>
<organism evidence="2 3">
    <name type="scientific">Salinimicrobium flavum</name>
    <dbReference type="NCBI Taxonomy" id="1737065"/>
    <lineage>
        <taxon>Bacteria</taxon>
        <taxon>Pseudomonadati</taxon>
        <taxon>Bacteroidota</taxon>
        <taxon>Flavobacteriia</taxon>
        <taxon>Flavobacteriales</taxon>
        <taxon>Flavobacteriaceae</taxon>
        <taxon>Salinimicrobium</taxon>
    </lineage>
</organism>
<name>A0ABW5IU24_9FLAO</name>
<dbReference type="RefSeq" id="WP_380747604.1">
    <property type="nucleotide sequence ID" value="NZ_JBHULT010000005.1"/>
</dbReference>
<reference evidence="3" key="1">
    <citation type="journal article" date="2019" name="Int. J. Syst. Evol. Microbiol.">
        <title>The Global Catalogue of Microorganisms (GCM) 10K type strain sequencing project: providing services to taxonomists for standard genome sequencing and annotation.</title>
        <authorList>
            <consortium name="The Broad Institute Genomics Platform"/>
            <consortium name="The Broad Institute Genome Sequencing Center for Infectious Disease"/>
            <person name="Wu L."/>
            <person name="Ma J."/>
        </authorList>
    </citation>
    <scope>NUCLEOTIDE SEQUENCE [LARGE SCALE GENOMIC DNA]</scope>
    <source>
        <strain evidence="3">KCTC 42585</strain>
    </source>
</reference>
<keyword evidence="1" id="KW-0812">Transmembrane</keyword>
<evidence type="ECO:0000313" key="3">
    <source>
        <dbReference type="Proteomes" id="UP001597468"/>
    </source>
</evidence>
<dbReference type="EMBL" id="JBHULT010000005">
    <property type="protein sequence ID" value="MFD2516477.1"/>
    <property type="molecule type" value="Genomic_DNA"/>
</dbReference>
<gene>
    <name evidence="2" type="ORF">ACFSTG_01075</name>
</gene>
<evidence type="ECO:0000313" key="2">
    <source>
        <dbReference type="EMBL" id="MFD2516477.1"/>
    </source>
</evidence>
<sequence>MIPENFDEQVRRQLGKREIKPSAESWEKLEVRLEHKKKKPVLHFWWIGGAAAIAVIFFTLGTFFQNPAAEGPSVVIEEPSKEKFKITETPEEIIIAAEDLNVPETPVTQKIESLPEKNTAENTFSKTLALTDPVPQTLPQKEEEEVAPQMIDETRAGNLNTTEVSDAEVEALLQKAGDQLRREQAYAVKTVNAERLLDEVEYELEQNFRHKVFEVLKEGFTKAKTAVANRNH</sequence>
<evidence type="ECO:0000256" key="1">
    <source>
        <dbReference type="SAM" id="Phobius"/>
    </source>
</evidence>
<comment type="caution">
    <text evidence="2">The sequence shown here is derived from an EMBL/GenBank/DDBJ whole genome shotgun (WGS) entry which is preliminary data.</text>
</comment>
<dbReference type="Proteomes" id="UP001597468">
    <property type="component" value="Unassembled WGS sequence"/>
</dbReference>
<proteinExistence type="predicted"/>
<protein>
    <recommendedName>
        <fullName evidence="4">Anti-sigma factor</fullName>
    </recommendedName>
</protein>
<feature type="transmembrane region" description="Helical" evidence="1">
    <location>
        <begin position="42"/>
        <end position="64"/>
    </location>
</feature>
<evidence type="ECO:0008006" key="4">
    <source>
        <dbReference type="Google" id="ProtNLM"/>
    </source>
</evidence>
<keyword evidence="1" id="KW-1133">Transmembrane helix</keyword>
<keyword evidence="1" id="KW-0472">Membrane</keyword>